<dbReference type="InParanoid" id="C4JJX9"/>
<feature type="compositionally biased region" description="Acidic residues" evidence="1">
    <location>
        <begin position="959"/>
        <end position="968"/>
    </location>
</feature>
<dbReference type="Gene3D" id="2.120.10.80">
    <property type="entry name" value="Kelch-type beta propeller"/>
    <property type="match status" value="1"/>
</dbReference>
<feature type="compositionally biased region" description="Low complexity" evidence="1">
    <location>
        <begin position="678"/>
        <end position="693"/>
    </location>
</feature>
<protein>
    <recommendedName>
        <fullName evidence="5">Galactose oxidase</fullName>
    </recommendedName>
</protein>
<evidence type="ECO:0000313" key="3">
    <source>
        <dbReference type="EMBL" id="EEP77087.1"/>
    </source>
</evidence>
<dbReference type="PANTHER" id="PTHR23244">
    <property type="entry name" value="KELCH REPEAT DOMAIN"/>
    <property type="match status" value="1"/>
</dbReference>
<feature type="signal peptide" evidence="2">
    <location>
        <begin position="1"/>
        <end position="23"/>
    </location>
</feature>
<dbReference type="GeneID" id="8441698"/>
<dbReference type="RefSeq" id="XP_002542420.1">
    <property type="nucleotide sequence ID" value="XM_002542374.1"/>
</dbReference>
<name>C4JJX9_UNCRE</name>
<dbReference type="AlphaFoldDB" id="C4JJX9"/>
<feature type="compositionally biased region" description="Polar residues" evidence="1">
    <location>
        <begin position="814"/>
        <end position="846"/>
    </location>
</feature>
<evidence type="ECO:0000256" key="1">
    <source>
        <dbReference type="SAM" id="MobiDB-lite"/>
    </source>
</evidence>
<sequence length="988" mass="106682">MVKAIRIGVLIQLSVGLASSTIANLPYNPSYVWAPSRDNDSLAYILSPKASGSSELRLRALDLSARFDVSAPHFVDLIGASSFLPEPGVRNIVPIPNNAGLPVVYAGDCRSGLAEVWRFVPGADGFGANGTWSKSFVKQGGDNEEMDLSGPNYLAAGFAFPDSERETVSEVYIFGGMCPTVDVNEQSWISSADYSRTMISLRPGQSLDNNYYEYSISSNLSPPVEEAGFSMTPLLPAYSNSSSGKQLPQQSFALLGGHTQNAFLNMSRIALFSLPERSWSYISIQPPPTPLPAQIDAQYVQGIEPRSGHTAVLSPNGDKLVVFGGWVGDISVPAQPQLAILQLGEAYGGSGEWTWSIPEDAVRNLPTAGIFGHGAAMLPGGIMAVVGGYEISGSTKRSNLEPQDNSRLYLFNVTSEAWVTTYIPLEKIDSSKDSSGPLSSPGQKAGLGVGLGVGVSAAVTGVIVLFCARTRHQRAHRRVREQELRNLALGAERPHVSVDETPGGLYQPMVQVNRKQTGFNAHDDGCGADAENKNDDENGGSMAERTGLLVDVPMRGSKRGMHSRTYQPATLSDDLRRTSTFCNIHPIEEGEEYEESSKAQIQSLRSREAKRHSQSSIMSDPFKDPPSPVKACLPPPMIPSRLGDDAKLEWRHSLASNNMSINDIHRRRRQLADKTDRTLSNLSESSNSSISASSYGTASMGLNLVTTQTPAFRSRQNLPLSDPLCEAKDTKHYIEYPPPHLLANDLMFIPQALQPTPTTEVCGQRETGSPFGVGASSLLPSERRDPPIQNKTKAREWVGSVRRALSLAKKPENARTNSLDSNLAPSLERSISSSPTKSFHSAQEDSFGTPDSGAKLPRRAVSTNSSVLRRKKGAKDWDAKPSPAERSTVLRRKTLDGTLSFESGTGSGRSTSSPDTIDYHDEDEDEDWDVEAAAQGRVVQVTFTVPKEKLRVVNAGDGDGLDDDDDDDDGRRSNDGSLGAKSSSPDVD</sequence>
<evidence type="ECO:0008006" key="5">
    <source>
        <dbReference type="Google" id="ProtNLM"/>
    </source>
</evidence>
<feature type="region of interest" description="Disordered" evidence="1">
    <location>
        <begin position="672"/>
        <end position="693"/>
    </location>
</feature>
<gene>
    <name evidence="3" type="ORF">UREG_01936</name>
</gene>
<keyword evidence="4" id="KW-1185">Reference proteome</keyword>
<feature type="compositionally biased region" description="Basic and acidic residues" evidence="1">
    <location>
        <begin position="521"/>
        <end position="536"/>
    </location>
</feature>
<organism evidence="3 4">
    <name type="scientific">Uncinocarpus reesii (strain UAMH 1704)</name>
    <dbReference type="NCBI Taxonomy" id="336963"/>
    <lineage>
        <taxon>Eukaryota</taxon>
        <taxon>Fungi</taxon>
        <taxon>Dikarya</taxon>
        <taxon>Ascomycota</taxon>
        <taxon>Pezizomycotina</taxon>
        <taxon>Eurotiomycetes</taxon>
        <taxon>Eurotiomycetidae</taxon>
        <taxon>Onygenales</taxon>
        <taxon>Onygenaceae</taxon>
        <taxon>Uncinocarpus</taxon>
    </lineage>
</organism>
<dbReference type="OMA" id="FGGMCPF"/>
<dbReference type="Proteomes" id="UP000002058">
    <property type="component" value="Unassembled WGS sequence"/>
</dbReference>
<dbReference type="EMBL" id="CH476615">
    <property type="protein sequence ID" value="EEP77087.1"/>
    <property type="molecule type" value="Genomic_DNA"/>
</dbReference>
<dbReference type="eggNOG" id="ENOG502SE7D">
    <property type="taxonomic scope" value="Eukaryota"/>
</dbReference>
<feature type="compositionally biased region" description="Acidic residues" evidence="1">
    <location>
        <begin position="920"/>
        <end position="930"/>
    </location>
</feature>
<dbReference type="STRING" id="336963.C4JJX9"/>
<feature type="region of interest" description="Disordered" evidence="1">
    <location>
        <begin position="608"/>
        <end position="628"/>
    </location>
</feature>
<keyword evidence="2" id="KW-0732">Signal</keyword>
<evidence type="ECO:0000313" key="4">
    <source>
        <dbReference type="Proteomes" id="UP000002058"/>
    </source>
</evidence>
<proteinExistence type="predicted"/>
<reference evidence="4" key="1">
    <citation type="journal article" date="2009" name="Genome Res.">
        <title>Comparative genomic analyses of the human fungal pathogens Coccidioides and their relatives.</title>
        <authorList>
            <person name="Sharpton T.J."/>
            <person name="Stajich J.E."/>
            <person name="Rounsley S.D."/>
            <person name="Gardner M.J."/>
            <person name="Wortman J.R."/>
            <person name="Jordar V.S."/>
            <person name="Maiti R."/>
            <person name="Kodira C.D."/>
            <person name="Neafsey D.E."/>
            <person name="Zeng Q."/>
            <person name="Hung C.-Y."/>
            <person name="McMahan C."/>
            <person name="Muszewska A."/>
            <person name="Grynberg M."/>
            <person name="Mandel M.A."/>
            <person name="Kellner E.M."/>
            <person name="Barker B.M."/>
            <person name="Galgiani J.N."/>
            <person name="Orbach M.J."/>
            <person name="Kirkland T.N."/>
            <person name="Cole G.T."/>
            <person name="Henn M.R."/>
            <person name="Birren B.W."/>
            <person name="Taylor J.W."/>
        </authorList>
    </citation>
    <scope>NUCLEOTIDE SEQUENCE [LARGE SCALE GENOMIC DNA]</scope>
    <source>
        <strain evidence="4">UAMH 1704</strain>
    </source>
</reference>
<feature type="region of interest" description="Disordered" evidence="1">
    <location>
        <begin position="520"/>
        <end position="543"/>
    </location>
</feature>
<dbReference type="VEuPathDB" id="FungiDB:UREG_01936"/>
<dbReference type="OrthoDB" id="205993at2759"/>
<feature type="chain" id="PRO_5002939258" description="Galactose oxidase" evidence="2">
    <location>
        <begin position="24"/>
        <end position="988"/>
    </location>
</feature>
<dbReference type="HOGENOM" id="CLU_002057_0_0_1"/>
<dbReference type="SUPFAM" id="SSF50965">
    <property type="entry name" value="Galactose oxidase, central domain"/>
    <property type="match status" value="1"/>
</dbReference>
<dbReference type="KEGG" id="ure:UREG_01936"/>
<dbReference type="InterPro" id="IPR011043">
    <property type="entry name" value="Gal_Oxase/kelch_b-propeller"/>
</dbReference>
<accession>C4JJX9</accession>
<feature type="region of interest" description="Disordered" evidence="1">
    <location>
        <begin position="808"/>
        <end position="933"/>
    </location>
</feature>
<feature type="region of interest" description="Disordered" evidence="1">
    <location>
        <begin position="758"/>
        <end position="795"/>
    </location>
</feature>
<evidence type="ECO:0000256" key="2">
    <source>
        <dbReference type="SAM" id="SignalP"/>
    </source>
</evidence>
<dbReference type="InterPro" id="IPR015915">
    <property type="entry name" value="Kelch-typ_b-propeller"/>
</dbReference>
<feature type="region of interest" description="Disordered" evidence="1">
    <location>
        <begin position="947"/>
        <end position="988"/>
    </location>
</feature>